<reference evidence="1" key="1">
    <citation type="submission" date="2020-11" db="EMBL/GenBank/DDBJ databases">
        <authorList>
            <consortium name="DOE Joint Genome Institute"/>
            <person name="Ahrendt S."/>
            <person name="Riley R."/>
            <person name="Andreopoulos W."/>
            <person name="Labutti K."/>
            <person name="Pangilinan J."/>
            <person name="Ruiz-Duenas F.J."/>
            <person name="Barrasa J.M."/>
            <person name="Sanchez-Garcia M."/>
            <person name="Camarero S."/>
            <person name="Miyauchi S."/>
            <person name="Serrano A."/>
            <person name="Linde D."/>
            <person name="Babiker R."/>
            <person name="Drula E."/>
            <person name="Ayuso-Fernandez I."/>
            <person name="Pacheco R."/>
            <person name="Padilla G."/>
            <person name="Ferreira P."/>
            <person name="Barriuso J."/>
            <person name="Kellner H."/>
            <person name="Castanera R."/>
            <person name="Alfaro M."/>
            <person name="Ramirez L."/>
            <person name="Pisabarro A.G."/>
            <person name="Kuo A."/>
            <person name="Tritt A."/>
            <person name="Lipzen A."/>
            <person name="He G."/>
            <person name="Yan M."/>
            <person name="Ng V."/>
            <person name="Cullen D."/>
            <person name="Martin F."/>
            <person name="Rosso M.-N."/>
            <person name="Henrissat B."/>
            <person name="Hibbett D."/>
            <person name="Martinez A.T."/>
            <person name="Grigoriev I.V."/>
        </authorList>
    </citation>
    <scope>NUCLEOTIDE SEQUENCE</scope>
    <source>
        <strain evidence="1">ATCC 90797</strain>
    </source>
</reference>
<dbReference type="Proteomes" id="UP000807025">
    <property type="component" value="Unassembled WGS sequence"/>
</dbReference>
<organism evidence="1 2">
    <name type="scientific">Pleurotus eryngii</name>
    <name type="common">Boletus of the steppes</name>
    <dbReference type="NCBI Taxonomy" id="5323"/>
    <lineage>
        <taxon>Eukaryota</taxon>
        <taxon>Fungi</taxon>
        <taxon>Dikarya</taxon>
        <taxon>Basidiomycota</taxon>
        <taxon>Agaricomycotina</taxon>
        <taxon>Agaricomycetes</taxon>
        <taxon>Agaricomycetidae</taxon>
        <taxon>Agaricales</taxon>
        <taxon>Pleurotineae</taxon>
        <taxon>Pleurotaceae</taxon>
        <taxon>Pleurotus</taxon>
    </lineage>
</organism>
<protein>
    <submittedName>
        <fullName evidence="1">Uncharacterized protein</fullName>
    </submittedName>
</protein>
<dbReference type="EMBL" id="MU154523">
    <property type="protein sequence ID" value="KAF9501334.1"/>
    <property type="molecule type" value="Genomic_DNA"/>
</dbReference>
<comment type="caution">
    <text evidence="1">The sequence shown here is derived from an EMBL/GenBank/DDBJ whole genome shotgun (WGS) entry which is preliminary data.</text>
</comment>
<name>A0A9P6A838_PLEER</name>
<accession>A0A9P6A838</accession>
<gene>
    <name evidence="1" type="ORF">BDN71DRAFT_1438851</name>
</gene>
<sequence length="105" mass="10846">MPAPVYCAETACSRYKDKPSSPRSFQSILTQVIDTKLLPWPTPVLAKATAPPVAPLGLGAPAQRTNATAASAQIKPTPPSVLAAAKAPTAAVRKRTRSANVLEGA</sequence>
<keyword evidence="2" id="KW-1185">Reference proteome</keyword>
<evidence type="ECO:0000313" key="2">
    <source>
        <dbReference type="Proteomes" id="UP000807025"/>
    </source>
</evidence>
<evidence type="ECO:0000313" key="1">
    <source>
        <dbReference type="EMBL" id="KAF9501334.1"/>
    </source>
</evidence>
<proteinExistence type="predicted"/>
<dbReference type="AlphaFoldDB" id="A0A9P6A838"/>